<dbReference type="EMBL" id="OY882873">
    <property type="protein sequence ID" value="CAK6438092.1"/>
    <property type="molecule type" value="Genomic_DNA"/>
</dbReference>
<feature type="region of interest" description="Disordered" evidence="1">
    <location>
        <begin position="72"/>
        <end position="165"/>
    </location>
</feature>
<dbReference type="Proteomes" id="UP001314169">
    <property type="component" value="Chromosome 16"/>
</dbReference>
<sequence>MCGAGGPPRFLQRRALAGQGSWGCPPGQKRAAHLPAERERGGWSSFSFMKRPCPQPLVRAVPAWLESMVSGSRRLSCKVSHHAQQPSRAAPSSSAAQEGLSEPHPLPAQPSCGHGTKEGKAPEPPRGQPRPSPGEPHSEPPHSLQIGSRAPLPNPTLIRTTCVPG</sequence>
<evidence type="ECO:0000313" key="2">
    <source>
        <dbReference type="EMBL" id="CAK6438092.1"/>
    </source>
</evidence>
<accession>A0ABN9ZIF0</accession>
<feature type="compositionally biased region" description="Pro residues" evidence="1">
    <location>
        <begin position="124"/>
        <end position="134"/>
    </location>
</feature>
<feature type="region of interest" description="Disordered" evidence="1">
    <location>
        <begin position="17"/>
        <end position="39"/>
    </location>
</feature>
<feature type="compositionally biased region" description="Low complexity" evidence="1">
    <location>
        <begin position="83"/>
        <end position="97"/>
    </location>
</feature>
<evidence type="ECO:0000256" key="1">
    <source>
        <dbReference type="SAM" id="MobiDB-lite"/>
    </source>
</evidence>
<name>A0ABN9ZIF0_PIPNA</name>
<organism evidence="2 3">
    <name type="scientific">Pipistrellus nathusii</name>
    <name type="common">Nathusius' pipistrelle</name>
    <dbReference type="NCBI Taxonomy" id="59473"/>
    <lineage>
        <taxon>Eukaryota</taxon>
        <taxon>Metazoa</taxon>
        <taxon>Chordata</taxon>
        <taxon>Craniata</taxon>
        <taxon>Vertebrata</taxon>
        <taxon>Euteleostomi</taxon>
        <taxon>Mammalia</taxon>
        <taxon>Eutheria</taxon>
        <taxon>Laurasiatheria</taxon>
        <taxon>Chiroptera</taxon>
        <taxon>Yangochiroptera</taxon>
        <taxon>Vespertilionidae</taxon>
        <taxon>Pipistrellus</taxon>
    </lineage>
</organism>
<protein>
    <submittedName>
        <fullName evidence="2">Uncharacterized protein</fullName>
    </submittedName>
</protein>
<evidence type="ECO:0000313" key="3">
    <source>
        <dbReference type="Proteomes" id="UP001314169"/>
    </source>
</evidence>
<reference evidence="2" key="1">
    <citation type="submission" date="2023-12" db="EMBL/GenBank/DDBJ databases">
        <authorList>
            <person name="Brown T."/>
        </authorList>
    </citation>
    <scope>NUCLEOTIDE SEQUENCE</scope>
</reference>
<keyword evidence="3" id="KW-1185">Reference proteome</keyword>
<gene>
    <name evidence="2" type="ORF">MPIPNATIZW_LOCUS6398</name>
</gene>
<proteinExistence type="predicted"/>